<dbReference type="PROSITE" id="PS01223">
    <property type="entry name" value="PROA"/>
    <property type="match status" value="1"/>
</dbReference>
<dbReference type="EMBL" id="CP134846">
    <property type="protein sequence ID" value="WNL15835.1"/>
    <property type="molecule type" value="Genomic_DNA"/>
</dbReference>
<keyword evidence="5 7" id="KW-0560">Oxidoreductase</keyword>
<gene>
    <name evidence="7" type="primary">proA</name>
    <name evidence="9" type="ORF">RJG54_06275</name>
</gene>
<evidence type="ECO:0000256" key="5">
    <source>
        <dbReference type="ARBA" id="ARBA00023002"/>
    </source>
</evidence>
<dbReference type="InterPro" id="IPR000965">
    <property type="entry name" value="GPR_dom"/>
</dbReference>
<dbReference type="InterPro" id="IPR015590">
    <property type="entry name" value="Aldehyde_DH_dom"/>
</dbReference>
<dbReference type="HAMAP" id="MF_00412">
    <property type="entry name" value="ProA"/>
    <property type="match status" value="1"/>
</dbReference>
<comment type="catalytic activity">
    <reaction evidence="6 7">
        <text>L-glutamate 5-semialdehyde + phosphate + NADP(+) = L-glutamyl 5-phosphate + NADPH + H(+)</text>
        <dbReference type="Rhea" id="RHEA:19541"/>
        <dbReference type="ChEBI" id="CHEBI:15378"/>
        <dbReference type="ChEBI" id="CHEBI:43474"/>
        <dbReference type="ChEBI" id="CHEBI:57783"/>
        <dbReference type="ChEBI" id="CHEBI:58066"/>
        <dbReference type="ChEBI" id="CHEBI:58274"/>
        <dbReference type="ChEBI" id="CHEBI:58349"/>
        <dbReference type="EC" id="1.2.1.41"/>
    </reaction>
</comment>
<evidence type="ECO:0000256" key="1">
    <source>
        <dbReference type="ARBA" id="ARBA00004985"/>
    </source>
</evidence>
<dbReference type="InterPro" id="IPR020593">
    <property type="entry name" value="G-glutamylP_reductase_CS"/>
</dbReference>
<accession>A0AA96CUG7</accession>
<keyword evidence="7" id="KW-0963">Cytoplasm</keyword>
<sequence>MKEFLQKAKQSSRVVATLSTAIKNKTLLEFADALEENSCFIIDENIKDMKLARELDLSSAMQDRLYLNDSRIQDMANAIRQIASQTEPVGRVLDGWLTKDNLNIQKVSIPIGVIAIIYESRPNVTSDTAALCFKSGNVCVLKGGKEAENSNRAIAKIIQDVLEKNNLPKEIVSLLPDSSREGVAKLIVEDKYVDLIVPRGGEALIKFITQNSSIPVIKHDKGVCHTFIDKDANATKSINIVVNAKCQRPSACNSLETLLVHEEIASYILPGLQEELSAHGTILKGCPKTLGYIKIAPAKEEDFDIEYLENILNIKVVENLNEAIDHISKHGSGHSEAILSENYTAINKFLNEVDAACVYANASTRFTDGGEFGLGAEVGISTNKLHSRGPMGINDLTTFKYKIYGQGQVRTK</sequence>
<dbReference type="FunFam" id="3.40.309.10:FF:000006">
    <property type="entry name" value="Gamma-glutamyl phosphate reductase"/>
    <property type="match status" value="1"/>
</dbReference>
<dbReference type="InterPro" id="IPR016161">
    <property type="entry name" value="Ald_DH/histidinol_DH"/>
</dbReference>
<keyword evidence="3 7" id="KW-0641">Proline biosynthesis</keyword>
<evidence type="ECO:0000256" key="7">
    <source>
        <dbReference type="HAMAP-Rule" id="MF_00412"/>
    </source>
</evidence>
<dbReference type="AlphaFoldDB" id="A0AA96CUG7"/>
<proteinExistence type="inferred from homology"/>
<evidence type="ECO:0000256" key="2">
    <source>
        <dbReference type="ARBA" id="ARBA00022605"/>
    </source>
</evidence>
<dbReference type="NCBIfam" id="TIGR00407">
    <property type="entry name" value="proA"/>
    <property type="match status" value="1"/>
</dbReference>
<evidence type="ECO:0000259" key="8">
    <source>
        <dbReference type="Pfam" id="PF00171"/>
    </source>
</evidence>
<dbReference type="SUPFAM" id="SSF53720">
    <property type="entry name" value="ALDH-like"/>
    <property type="match status" value="1"/>
</dbReference>
<dbReference type="NCBIfam" id="NF001221">
    <property type="entry name" value="PRK00197.1"/>
    <property type="match status" value="1"/>
</dbReference>
<dbReference type="GO" id="GO:0055129">
    <property type="term" value="P:L-proline biosynthetic process"/>
    <property type="evidence" value="ECO:0007669"/>
    <property type="project" value="UniProtKB-UniRule"/>
</dbReference>
<reference evidence="9" key="1">
    <citation type="submission" date="2023-09" db="EMBL/GenBank/DDBJ databases">
        <title>Arcobacter tbilisiensis sp. nov. isolated from chicken meat in Tbilisi, Georgia.</title>
        <authorList>
            <person name="Matthias R."/>
            <person name="Zautner A.E."/>
        </authorList>
    </citation>
    <scope>NUCLEOTIDE SEQUENCE</scope>
    <source>
        <strain evidence="9">LEO 107</strain>
    </source>
</reference>
<dbReference type="InterPro" id="IPR016162">
    <property type="entry name" value="Ald_DH_N"/>
</dbReference>
<dbReference type="GO" id="GO:0005737">
    <property type="term" value="C:cytoplasm"/>
    <property type="evidence" value="ECO:0007669"/>
    <property type="project" value="UniProtKB-SubCell"/>
</dbReference>
<organism evidence="9">
    <name type="scientific">Arcobacter sp. AZ-2023</name>
    <dbReference type="NCBI Taxonomy" id="3074453"/>
    <lineage>
        <taxon>Bacteria</taxon>
        <taxon>Pseudomonadati</taxon>
        <taxon>Campylobacterota</taxon>
        <taxon>Epsilonproteobacteria</taxon>
        <taxon>Campylobacterales</taxon>
        <taxon>Arcobacteraceae</taxon>
        <taxon>Arcobacter</taxon>
    </lineage>
</organism>
<evidence type="ECO:0000313" key="9">
    <source>
        <dbReference type="EMBL" id="WNL15835.1"/>
    </source>
</evidence>
<dbReference type="GO" id="GO:0004350">
    <property type="term" value="F:glutamate-5-semialdehyde dehydrogenase activity"/>
    <property type="evidence" value="ECO:0007669"/>
    <property type="project" value="UniProtKB-UniRule"/>
</dbReference>
<dbReference type="GO" id="GO:0050661">
    <property type="term" value="F:NADP binding"/>
    <property type="evidence" value="ECO:0007669"/>
    <property type="project" value="InterPro"/>
</dbReference>
<keyword evidence="4 7" id="KW-0521">NADP</keyword>
<dbReference type="InterPro" id="IPR016163">
    <property type="entry name" value="Ald_DH_C"/>
</dbReference>
<dbReference type="EC" id="1.2.1.41" evidence="7"/>
<dbReference type="Gene3D" id="3.40.605.10">
    <property type="entry name" value="Aldehyde Dehydrogenase, Chain A, domain 1"/>
    <property type="match status" value="1"/>
</dbReference>
<dbReference type="Pfam" id="PF00171">
    <property type="entry name" value="Aldedh"/>
    <property type="match status" value="1"/>
</dbReference>
<dbReference type="PIRSF" id="PIRSF000151">
    <property type="entry name" value="GPR"/>
    <property type="match status" value="1"/>
</dbReference>
<dbReference type="InterPro" id="IPR012134">
    <property type="entry name" value="Glu-5-SA_DH"/>
</dbReference>
<keyword evidence="2 7" id="KW-0028">Amino-acid biosynthesis</keyword>
<comment type="similarity">
    <text evidence="7">Belongs to the gamma-glutamyl phosphate reductase family.</text>
</comment>
<comment type="pathway">
    <text evidence="1 7">Amino-acid biosynthesis; L-proline biosynthesis; L-glutamate 5-semialdehyde from L-glutamate: step 2/2.</text>
</comment>
<protein>
    <recommendedName>
        <fullName evidence="7">Gamma-glutamyl phosphate reductase</fullName>
        <shortName evidence="7">GPR</shortName>
        <ecNumber evidence="7">1.2.1.41</ecNumber>
    </recommendedName>
    <alternativeName>
        <fullName evidence="7">Glutamate-5-semialdehyde dehydrogenase</fullName>
    </alternativeName>
    <alternativeName>
        <fullName evidence="7">Glutamyl-gamma-semialdehyde dehydrogenase</fullName>
        <shortName evidence="7">GSA dehydrogenase</shortName>
    </alternativeName>
</protein>
<dbReference type="PANTHER" id="PTHR11063">
    <property type="entry name" value="GLUTAMATE SEMIALDEHYDE DEHYDROGENASE"/>
    <property type="match status" value="1"/>
</dbReference>
<evidence type="ECO:0000256" key="3">
    <source>
        <dbReference type="ARBA" id="ARBA00022650"/>
    </source>
</evidence>
<comment type="function">
    <text evidence="7">Catalyzes the NADPH-dependent reduction of L-glutamate 5-phosphate into L-glutamate 5-semialdehyde and phosphate. The product spontaneously undergoes cyclization to form 1-pyrroline-5-carboxylate.</text>
</comment>
<evidence type="ECO:0000256" key="4">
    <source>
        <dbReference type="ARBA" id="ARBA00022857"/>
    </source>
</evidence>
<feature type="domain" description="Aldehyde dehydrogenase" evidence="8">
    <location>
        <begin position="3"/>
        <end position="277"/>
    </location>
</feature>
<dbReference type="CDD" id="cd07079">
    <property type="entry name" value="ALDH_F18-19_ProA-GPR"/>
    <property type="match status" value="1"/>
</dbReference>
<dbReference type="Gene3D" id="3.40.309.10">
    <property type="entry name" value="Aldehyde Dehydrogenase, Chain A, domain 2"/>
    <property type="match status" value="1"/>
</dbReference>
<comment type="subcellular location">
    <subcellularLocation>
        <location evidence="7">Cytoplasm</location>
    </subcellularLocation>
</comment>
<dbReference type="PANTHER" id="PTHR11063:SF8">
    <property type="entry name" value="DELTA-1-PYRROLINE-5-CARBOXYLATE SYNTHASE"/>
    <property type="match status" value="1"/>
</dbReference>
<name>A0AA96CUG7_9BACT</name>
<evidence type="ECO:0000256" key="6">
    <source>
        <dbReference type="ARBA" id="ARBA00049024"/>
    </source>
</evidence>